<sequence>MDTGRYDQVADLNAITMRQLNEDVTAYKYDLEFCNEQLTNPHISLTPQESRTLQLRRLDMGHNIRHCNHRMEMIRLTAASAGGGRPVLISDAAAAAAASARNVSSLTPAAARQQRIAAIKRSSSEALDKSALVTPTKPSKKARGSSSAVTVSAAGTASAVLVAAAPKAEEDEEGDGEHPQQLELKRLGYWRCRLCVSTKYLLAGAGRQPSAPCKWPLKDIAKMITHYMDMHTEHEPAERCKELGDALDTNRGPFEYWLRRSRSQNLEDNSIIDECIEELQTGQLPDVLRRLSRAAASFPQELLQIAVMEDGAMHRLSEDEQRAQESSRFLRLPAEIRVQIYRFAVVRAGEYAWSFAPPALAHVSRQVREEALSIYYSENSFILGAQHGPRDTVDLEESMDSFLPPPGCRLARWIRNVRTVSMEYTQPYSAAAQPYKFPLLLKFDLVGGTSLANGSRRGVRDISAKRVGTDDTQWDIPGAEEAFYDMLAKDEYTFDTMMQNRLPLRSIAVLLSAVASACPLAARYVCLSWFYRGKDRDFVVSF</sequence>
<dbReference type="InParanoid" id="A0A507BBI1"/>
<evidence type="ECO:0000256" key="1">
    <source>
        <dbReference type="SAM" id="MobiDB-lite"/>
    </source>
</evidence>
<dbReference type="RefSeq" id="XP_030996450.1">
    <property type="nucleotide sequence ID" value="XM_031139622.1"/>
</dbReference>
<name>A0A507BBI1_9PEZI</name>
<gene>
    <name evidence="2" type="ORF">E0L32_005134</name>
</gene>
<evidence type="ECO:0000313" key="3">
    <source>
        <dbReference type="Proteomes" id="UP000319257"/>
    </source>
</evidence>
<accession>A0A507BBI1</accession>
<dbReference type="PANTHER" id="PTHR42085">
    <property type="entry name" value="F-BOX DOMAIN-CONTAINING PROTEIN"/>
    <property type="match status" value="1"/>
</dbReference>
<dbReference type="InterPro" id="IPR038883">
    <property type="entry name" value="AN11006-like"/>
</dbReference>
<dbReference type="PANTHER" id="PTHR42085:SF2">
    <property type="entry name" value="F-BOX DOMAIN-CONTAINING PROTEIN"/>
    <property type="match status" value="1"/>
</dbReference>
<dbReference type="EMBL" id="SKBQ01000026">
    <property type="protein sequence ID" value="TPX14739.1"/>
    <property type="molecule type" value="Genomic_DNA"/>
</dbReference>
<keyword evidence="3" id="KW-1185">Reference proteome</keyword>
<feature type="region of interest" description="Disordered" evidence="1">
    <location>
        <begin position="127"/>
        <end position="147"/>
    </location>
</feature>
<dbReference type="STRING" id="1093900.A0A507BBI1"/>
<dbReference type="OrthoDB" id="4847568at2759"/>
<organism evidence="2 3">
    <name type="scientific">Thyridium curvatum</name>
    <dbReference type="NCBI Taxonomy" id="1093900"/>
    <lineage>
        <taxon>Eukaryota</taxon>
        <taxon>Fungi</taxon>
        <taxon>Dikarya</taxon>
        <taxon>Ascomycota</taxon>
        <taxon>Pezizomycotina</taxon>
        <taxon>Sordariomycetes</taxon>
        <taxon>Sordariomycetidae</taxon>
        <taxon>Thyridiales</taxon>
        <taxon>Thyridiaceae</taxon>
        <taxon>Thyridium</taxon>
    </lineage>
</organism>
<proteinExistence type="predicted"/>
<protein>
    <submittedName>
        <fullName evidence="2">Uncharacterized protein</fullName>
    </submittedName>
</protein>
<dbReference type="AlphaFoldDB" id="A0A507BBI1"/>
<reference evidence="2 3" key="1">
    <citation type="submission" date="2019-06" db="EMBL/GenBank/DDBJ databases">
        <title>Draft genome sequence of the filamentous fungus Phialemoniopsis curvata isolated from diesel fuel.</title>
        <authorList>
            <person name="Varaljay V.A."/>
            <person name="Lyon W.J."/>
            <person name="Crouch A.L."/>
            <person name="Drake C.E."/>
            <person name="Hollomon J.M."/>
            <person name="Nadeau L.J."/>
            <person name="Nunn H.S."/>
            <person name="Stevenson B.S."/>
            <person name="Bojanowski C.L."/>
            <person name="Crookes-Goodson W.J."/>
        </authorList>
    </citation>
    <scope>NUCLEOTIDE SEQUENCE [LARGE SCALE GENOMIC DNA]</scope>
    <source>
        <strain evidence="2 3">D216</strain>
    </source>
</reference>
<dbReference type="GeneID" id="41972581"/>
<dbReference type="Proteomes" id="UP000319257">
    <property type="component" value="Unassembled WGS sequence"/>
</dbReference>
<evidence type="ECO:0000313" key="2">
    <source>
        <dbReference type="EMBL" id="TPX14739.1"/>
    </source>
</evidence>
<comment type="caution">
    <text evidence="2">The sequence shown here is derived from an EMBL/GenBank/DDBJ whole genome shotgun (WGS) entry which is preliminary data.</text>
</comment>